<name>A0ABP8GEX4_9BURK</name>
<feature type="region of interest" description="Disordered" evidence="1">
    <location>
        <begin position="530"/>
        <end position="561"/>
    </location>
</feature>
<dbReference type="PANTHER" id="PTHR11365">
    <property type="entry name" value="5-OXOPROLINASE RELATED"/>
    <property type="match status" value="1"/>
</dbReference>
<feature type="compositionally biased region" description="Basic and acidic residues" evidence="1">
    <location>
        <begin position="539"/>
        <end position="549"/>
    </location>
</feature>
<dbReference type="Pfam" id="PF02538">
    <property type="entry name" value="Hydantoinase_B"/>
    <property type="match status" value="1"/>
</dbReference>
<dbReference type="InterPro" id="IPR045079">
    <property type="entry name" value="Oxoprolinase-like"/>
</dbReference>
<reference evidence="4" key="1">
    <citation type="journal article" date="2019" name="Int. J. Syst. Evol. Microbiol.">
        <title>The Global Catalogue of Microorganisms (GCM) 10K type strain sequencing project: providing services to taxonomists for standard genome sequencing and annotation.</title>
        <authorList>
            <consortium name="The Broad Institute Genomics Platform"/>
            <consortium name="The Broad Institute Genome Sequencing Center for Infectious Disease"/>
            <person name="Wu L."/>
            <person name="Ma J."/>
        </authorList>
    </citation>
    <scope>NUCLEOTIDE SEQUENCE [LARGE SCALE GENOMIC DNA]</scope>
    <source>
        <strain evidence="4">JCM 17666</strain>
    </source>
</reference>
<feature type="domain" description="Hydantoinase B/oxoprolinase" evidence="2">
    <location>
        <begin position="15"/>
        <end position="537"/>
    </location>
</feature>
<evidence type="ECO:0000256" key="1">
    <source>
        <dbReference type="SAM" id="MobiDB-lite"/>
    </source>
</evidence>
<sequence>MNTRIGSDAQDGAVDPITLSVVRYKLLAIAEEVVEVMTQTSFSPMLNQSRDFSAGLLDRDGHLVAQAERVPIHMGALSAAVRKMIEAFGADLREGDVLIANDPYWGGSHLPDVTLAAPLFVDGHPVLWVANRAHQSDIGGISPGGYSPSAKEIWHEGIRIPPMKLVERGAVRQDLLRMICANSRSPEDMTGDLMAQLSSVGRGVERAAGLFRHYGAADMARCLAAILDAGERAMRAQFARWRPGAYEGVSHLDPHAAYDAPLPVRVRITLTPERAIVDFRECGDQLPSYINSPLANTRAAVNVAFMYLSETQDAQNDGSARAIEVLTRPGSFVDPQPPAAVTACTTLTASVIIEAVMKALEPAAPGRVVAGFARRFRLAIGGTDRNGRRFIWHTFANRGGAGAHADADGWSNLGVIHNPGGSPSPSVERTESAYPFLIETYALRPDSGGAGMRRGGLGGRYVLRYEGSTPASITPTGDGADIAPYGLAGGADGAPHLFFIERGGVRSKLGAKDAGLVLMPGDRVVCLSAGGGGYGPPARRPEEARRRDIAYGYVTSQEERQ</sequence>
<dbReference type="EMBL" id="BAABFO010000001">
    <property type="protein sequence ID" value="GAA4322683.1"/>
    <property type="molecule type" value="Genomic_DNA"/>
</dbReference>
<organism evidence="3 4">
    <name type="scientific">Pigmentiphaga soli</name>
    <dbReference type="NCBI Taxonomy" id="1007095"/>
    <lineage>
        <taxon>Bacteria</taxon>
        <taxon>Pseudomonadati</taxon>
        <taxon>Pseudomonadota</taxon>
        <taxon>Betaproteobacteria</taxon>
        <taxon>Burkholderiales</taxon>
        <taxon>Alcaligenaceae</taxon>
        <taxon>Pigmentiphaga</taxon>
    </lineage>
</organism>
<evidence type="ECO:0000313" key="3">
    <source>
        <dbReference type="EMBL" id="GAA4322683.1"/>
    </source>
</evidence>
<evidence type="ECO:0000313" key="4">
    <source>
        <dbReference type="Proteomes" id="UP001501671"/>
    </source>
</evidence>
<evidence type="ECO:0000259" key="2">
    <source>
        <dbReference type="Pfam" id="PF02538"/>
    </source>
</evidence>
<dbReference type="RefSeq" id="WP_345245569.1">
    <property type="nucleotide sequence ID" value="NZ_BAABFO010000001.1"/>
</dbReference>
<comment type="caution">
    <text evidence="3">The sequence shown here is derived from an EMBL/GenBank/DDBJ whole genome shotgun (WGS) entry which is preliminary data.</text>
</comment>
<proteinExistence type="predicted"/>
<dbReference type="Proteomes" id="UP001501671">
    <property type="component" value="Unassembled WGS sequence"/>
</dbReference>
<gene>
    <name evidence="3" type="ORF">GCM10023144_02880</name>
</gene>
<dbReference type="PANTHER" id="PTHR11365:SF23">
    <property type="entry name" value="HYPOTHETICAL 5-OXOPROLINASE (EUROFUNG)-RELATED"/>
    <property type="match status" value="1"/>
</dbReference>
<keyword evidence="4" id="KW-1185">Reference proteome</keyword>
<accession>A0ABP8GEX4</accession>
<protein>
    <submittedName>
        <fullName evidence="3">Hydantoinase B/oxoprolinase family protein</fullName>
    </submittedName>
</protein>
<dbReference type="InterPro" id="IPR003692">
    <property type="entry name" value="Hydantoinase_B"/>
</dbReference>